<accession>A0ABX6MJJ1</accession>
<dbReference type="PANTHER" id="PTHR48098:SF1">
    <property type="entry name" value="DIACYLGLYCEROL ACYLTRANSFERASE_MYCOLYLTRANSFERASE AG85A"/>
    <property type="match status" value="1"/>
</dbReference>
<sequence length="331" mass="37169">MVFVTVAIDSAILAGNPLGDPARRRIGVYLPPGYEHGTQRYPVAYVLVGFNSRGTMLMNESPWDENIAQRMDRLIASGAVQPMILVMPDCLTRYGGSQYINSSAIGHYEDHLLQELVPLIDNSYRTIAQRDYRAVVGKSSGGYGAVMLAMRQPQVFGLAASHSGDLYFELCYKPAFIACVRELQRRDGDLAGFLRDIHMIRPRDAASHTLLNTIAMASCYSPNPASPHGFDLPFDLHTGEIIDAVWQRWLQWDPVHLVGQHAEALQSLKLLFIDAGRRDEFNLQFGARIFCEKLKQHGIAHVHEEFDDGHLNIPYRYDVSLQRISEAMGRL</sequence>
<protein>
    <submittedName>
        <fullName evidence="1">Esterase</fullName>
    </submittedName>
</protein>
<evidence type="ECO:0000313" key="2">
    <source>
        <dbReference type="Proteomes" id="UP000503117"/>
    </source>
</evidence>
<proteinExistence type="predicted"/>
<name>A0ABX6MJJ1_9BURK</name>
<evidence type="ECO:0000313" key="1">
    <source>
        <dbReference type="EMBL" id="QJD94114.1"/>
    </source>
</evidence>
<organism evidence="1 2">
    <name type="scientific">Duganella dendranthematis</name>
    <dbReference type="NCBI Taxonomy" id="2728021"/>
    <lineage>
        <taxon>Bacteria</taxon>
        <taxon>Pseudomonadati</taxon>
        <taxon>Pseudomonadota</taxon>
        <taxon>Betaproteobacteria</taxon>
        <taxon>Burkholderiales</taxon>
        <taxon>Oxalobacteraceae</taxon>
        <taxon>Telluria group</taxon>
        <taxon>Duganella</taxon>
    </lineage>
</organism>
<dbReference type="PANTHER" id="PTHR48098">
    <property type="entry name" value="ENTEROCHELIN ESTERASE-RELATED"/>
    <property type="match status" value="1"/>
</dbReference>
<dbReference type="SUPFAM" id="SSF53474">
    <property type="entry name" value="alpha/beta-Hydrolases"/>
    <property type="match status" value="1"/>
</dbReference>
<reference evidence="1 2" key="1">
    <citation type="submission" date="2020-04" db="EMBL/GenBank/DDBJ databases">
        <title>Genome sequencing of novel species.</title>
        <authorList>
            <person name="Heo J."/>
            <person name="Kim S.-J."/>
            <person name="Kim J.-S."/>
            <person name="Hong S.-B."/>
            <person name="Kwon S.-W."/>
        </authorList>
    </citation>
    <scope>NUCLEOTIDE SEQUENCE [LARGE SCALE GENOMIC DNA]</scope>
    <source>
        <strain evidence="1 2">AF9R3</strain>
    </source>
</reference>
<dbReference type="InterPro" id="IPR029058">
    <property type="entry name" value="AB_hydrolase_fold"/>
</dbReference>
<gene>
    <name evidence="1" type="ORF">HH213_12480</name>
</gene>
<dbReference type="Proteomes" id="UP000503117">
    <property type="component" value="Chromosome"/>
</dbReference>
<dbReference type="InterPro" id="IPR050583">
    <property type="entry name" value="Mycobacterial_A85_antigen"/>
</dbReference>
<dbReference type="Gene3D" id="3.40.50.1820">
    <property type="entry name" value="alpha/beta hydrolase"/>
    <property type="match status" value="1"/>
</dbReference>
<dbReference type="EMBL" id="CP051684">
    <property type="protein sequence ID" value="QJD94114.1"/>
    <property type="molecule type" value="Genomic_DNA"/>
</dbReference>
<dbReference type="InterPro" id="IPR000801">
    <property type="entry name" value="Esterase-like"/>
</dbReference>
<keyword evidence="2" id="KW-1185">Reference proteome</keyword>
<dbReference type="Pfam" id="PF00756">
    <property type="entry name" value="Esterase"/>
    <property type="match status" value="1"/>
</dbReference>